<evidence type="ECO:0000313" key="2">
    <source>
        <dbReference type="Proteomes" id="UP000688137"/>
    </source>
</evidence>
<dbReference type="AlphaFoldDB" id="A0A8S1P506"/>
<protein>
    <submittedName>
        <fullName evidence="1">Uncharacterized protein</fullName>
    </submittedName>
</protein>
<dbReference type="Proteomes" id="UP000688137">
    <property type="component" value="Unassembled WGS sequence"/>
</dbReference>
<evidence type="ECO:0000313" key="1">
    <source>
        <dbReference type="EMBL" id="CAD8098113.1"/>
    </source>
</evidence>
<keyword evidence="2" id="KW-1185">Reference proteome</keyword>
<gene>
    <name evidence="1" type="ORF">PPRIM_AZ9-3.1.T1060056</name>
</gene>
<name>A0A8S1P506_PARPR</name>
<comment type="caution">
    <text evidence="1">The sequence shown here is derived from an EMBL/GenBank/DDBJ whole genome shotgun (WGS) entry which is preliminary data.</text>
</comment>
<sequence>MLSQHNLQSSRKNIGNSSSQQLQKFQENGFYQFILSRNRAKEKMVKKQKQITPLRQMRPSTAFVDSKGKQKFQMNFGLQLESFSTLQPKHQIFEEHQKNNSQHQASSTPNQKIYVNDQKILRAMSALRKIKNQRAFRPCPFTLGFNIEQCSIKPKTIKQRSISQLQQIKSLNRTEIMKYKRHESPQTIQKPNLQNQFTKWEQYDDSNLFDLNFLNNNLFKYEL</sequence>
<dbReference type="OMA" id="LNRTEIM"/>
<dbReference type="EMBL" id="CAJJDM010000109">
    <property type="protein sequence ID" value="CAD8098113.1"/>
    <property type="molecule type" value="Genomic_DNA"/>
</dbReference>
<reference evidence="1" key="1">
    <citation type="submission" date="2021-01" db="EMBL/GenBank/DDBJ databases">
        <authorList>
            <consortium name="Genoscope - CEA"/>
            <person name="William W."/>
        </authorList>
    </citation>
    <scope>NUCLEOTIDE SEQUENCE</scope>
</reference>
<proteinExistence type="predicted"/>
<accession>A0A8S1P506</accession>
<organism evidence="1 2">
    <name type="scientific">Paramecium primaurelia</name>
    <dbReference type="NCBI Taxonomy" id="5886"/>
    <lineage>
        <taxon>Eukaryota</taxon>
        <taxon>Sar</taxon>
        <taxon>Alveolata</taxon>
        <taxon>Ciliophora</taxon>
        <taxon>Intramacronucleata</taxon>
        <taxon>Oligohymenophorea</taxon>
        <taxon>Peniculida</taxon>
        <taxon>Parameciidae</taxon>
        <taxon>Paramecium</taxon>
    </lineage>
</organism>